<feature type="transmembrane region" description="Helical" evidence="1">
    <location>
        <begin position="89"/>
        <end position="110"/>
    </location>
</feature>
<dbReference type="AlphaFoldDB" id="A0A061S9B4"/>
<gene>
    <name evidence="2" type="ORF">TSPGSL018_12329</name>
</gene>
<dbReference type="EMBL" id="GBEZ01005748">
    <property type="protein sequence ID" value="JAC79594.1"/>
    <property type="molecule type" value="Transcribed_RNA"/>
</dbReference>
<feature type="transmembrane region" description="Helical" evidence="1">
    <location>
        <begin position="6"/>
        <end position="24"/>
    </location>
</feature>
<accession>A0A061S9B4</accession>
<feature type="transmembrane region" description="Helical" evidence="1">
    <location>
        <begin position="201"/>
        <end position="220"/>
    </location>
</feature>
<dbReference type="PANTHER" id="PTHR12242:SF22">
    <property type="entry name" value="OS02G0130600 PROTEIN"/>
    <property type="match status" value="1"/>
</dbReference>
<protein>
    <submittedName>
        <fullName evidence="2">Uncharacterized protein</fullName>
    </submittedName>
</protein>
<feature type="transmembrane region" description="Helical" evidence="1">
    <location>
        <begin position="131"/>
        <end position="159"/>
    </location>
</feature>
<evidence type="ECO:0000256" key="1">
    <source>
        <dbReference type="SAM" id="Phobius"/>
    </source>
</evidence>
<feature type="transmembrane region" description="Helical" evidence="1">
    <location>
        <begin position="45"/>
        <end position="69"/>
    </location>
</feature>
<feature type="transmembrane region" description="Helical" evidence="1">
    <location>
        <begin position="240"/>
        <end position="262"/>
    </location>
</feature>
<dbReference type="GO" id="GO:0016020">
    <property type="term" value="C:membrane"/>
    <property type="evidence" value="ECO:0007669"/>
    <property type="project" value="TreeGrafter"/>
</dbReference>
<reference evidence="2" key="1">
    <citation type="submission" date="2014-05" db="EMBL/GenBank/DDBJ databases">
        <title>The transcriptome of the halophilic microalga Tetraselmis sp. GSL018 isolated from the Great Salt Lake, Utah.</title>
        <authorList>
            <person name="Jinkerson R.E."/>
            <person name="D'Adamo S."/>
            <person name="Posewitz M.C."/>
        </authorList>
    </citation>
    <scope>NUCLEOTIDE SEQUENCE</scope>
    <source>
        <strain evidence="2">GSL018</strain>
    </source>
</reference>
<evidence type="ECO:0000313" key="2">
    <source>
        <dbReference type="EMBL" id="JAC79594.1"/>
    </source>
</evidence>
<keyword evidence="1" id="KW-0472">Membrane</keyword>
<organism evidence="2">
    <name type="scientific">Tetraselmis sp. GSL018</name>
    <dbReference type="NCBI Taxonomy" id="582737"/>
    <lineage>
        <taxon>Eukaryota</taxon>
        <taxon>Viridiplantae</taxon>
        <taxon>Chlorophyta</taxon>
        <taxon>core chlorophytes</taxon>
        <taxon>Chlorodendrophyceae</taxon>
        <taxon>Chlorodendrales</taxon>
        <taxon>Chlorodendraceae</taxon>
        <taxon>Tetraselmis</taxon>
    </lineage>
</organism>
<keyword evidence="1" id="KW-1133">Transmembrane helix</keyword>
<name>A0A061S9B4_9CHLO</name>
<keyword evidence="1" id="KW-0812">Transmembrane</keyword>
<proteinExistence type="predicted"/>
<sequence length="285" mass="32984">MNTPVPPLCYAVIFFTVCHGGWIASRGQKLNKRRKSSSEIQDEHLYLSSLGTPGVLFVYRWGCLFYVLYVCVEQITRIRSFRIYKFYTVWNWYLLFAYFLLAATWSLQWLRQQPHRGAAARPAWRERRRHWTVVLLHVNLTTVFIVNTFTWLVLVPMMLANPETVGKAKKMFFTFTSYNQHGVNSLLILGDLMLNAIPFQGYMIGYAGMWSGLYSIWAHVNYALHGEWIYVFMDPGKANVIVMYSAVFLAHWAFFGVVWALFKLRDSVAPLSPSKIAPRALAKGL</sequence>
<dbReference type="PANTHER" id="PTHR12242">
    <property type="entry name" value="OS02G0130600 PROTEIN-RELATED"/>
    <property type="match status" value="1"/>
</dbReference>